<accession>A0ABS9CLV8</accession>
<sequence length="68" mass="7766">MLKDLFREMYIQDIRENGYEPTAEAMPLIDIAAELAAEAFTMGQFATNIEIEEGRQIEIVKEGRQSND</sequence>
<reference evidence="1 2" key="1">
    <citation type="submission" date="2020-12" db="EMBL/GenBank/DDBJ databases">
        <title>Whole genome sequences of gut porcine anaerobes.</title>
        <authorList>
            <person name="Kubasova T."/>
            <person name="Jahodarova E."/>
            <person name="Rychlik I."/>
        </authorList>
    </citation>
    <scope>NUCLEOTIDE SEQUENCE [LARGE SCALE GENOMIC DNA]</scope>
    <source>
        <strain evidence="1 2">An867</strain>
    </source>
</reference>
<dbReference type="Proteomes" id="UP001299220">
    <property type="component" value="Unassembled WGS sequence"/>
</dbReference>
<evidence type="ECO:0000313" key="1">
    <source>
        <dbReference type="EMBL" id="MCF2651822.1"/>
    </source>
</evidence>
<keyword evidence="2" id="KW-1185">Reference proteome</keyword>
<dbReference type="RefSeq" id="WP_235322822.1">
    <property type="nucleotide sequence ID" value="NZ_JAFBIT010000001.1"/>
</dbReference>
<organism evidence="1 2">
    <name type="scientific">Anaeromassilibacillus senegalensis</name>
    <dbReference type="NCBI Taxonomy" id="1673717"/>
    <lineage>
        <taxon>Bacteria</taxon>
        <taxon>Bacillati</taxon>
        <taxon>Bacillota</taxon>
        <taxon>Clostridia</taxon>
        <taxon>Eubacteriales</taxon>
        <taxon>Acutalibacteraceae</taxon>
        <taxon>Anaeromassilibacillus</taxon>
    </lineage>
</organism>
<gene>
    <name evidence="1" type="ORF">JQM67_04335</name>
</gene>
<dbReference type="EMBL" id="JAFBIT010000001">
    <property type="protein sequence ID" value="MCF2651822.1"/>
    <property type="molecule type" value="Genomic_DNA"/>
</dbReference>
<comment type="caution">
    <text evidence="1">The sequence shown here is derived from an EMBL/GenBank/DDBJ whole genome shotgun (WGS) entry which is preliminary data.</text>
</comment>
<protein>
    <submittedName>
        <fullName evidence="1">Uncharacterized protein</fullName>
    </submittedName>
</protein>
<proteinExistence type="predicted"/>
<evidence type="ECO:0000313" key="2">
    <source>
        <dbReference type="Proteomes" id="UP001299220"/>
    </source>
</evidence>
<name>A0ABS9CLV8_9FIRM</name>